<dbReference type="GO" id="GO:0016874">
    <property type="term" value="F:ligase activity"/>
    <property type="evidence" value="ECO:0007669"/>
    <property type="project" value="UniProtKB-KW"/>
</dbReference>
<organism evidence="1 2">
    <name type="scientific">Flaviaesturariibacter amylovorans</name>
    <dbReference type="NCBI Taxonomy" id="1084520"/>
    <lineage>
        <taxon>Bacteria</taxon>
        <taxon>Pseudomonadati</taxon>
        <taxon>Bacteroidota</taxon>
        <taxon>Chitinophagia</taxon>
        <taxon>Chitinophagales</taxon>
        <taxon>Chitinophagaceae</taxon>
        <taxon>Flaviaestuariibacter</taxon>
    </lineage>
</organism>
<dbReference type="PANTHER" id="PTHR40037">
    <property type="entry name" value="PHOSPHOESTERASE YJCG-RELATED"/>
    <property type="match status" value="1"/>
</dbReference>
<dbReference type="EMBL" id="BAABGY010000018">
    <property type="protein sequence ID" value="GAA4343478.1"/>
    <property type="molecule type" value="Genomic_DNA"/>
</dbReference>
<dbReference type="InterPro" id="IPR009097">
    <property type="entry name" value="Cyclic_Pdiesterase"/>
</dbReference>
<reference evidence="2" key="1">
    <citation type="journal article" date="2019" name="Int. J. Syst. Evol. Microbiol.">
        <title>The Global Catalogue of Microorganisms (GCM) 10K type strain sequencing project: providing services to taxonomists for standard genome sequencing and annotation.</title>
        <authorList>
            <consortium name="The Broad Institute Genomics Platform"/>
            <consortium name="The Broad Institute Genome Sequencing Center for Infectious Disease"/>
            <person name="Wu L."/>
            <person name="Ma J."/>
        </authorList>
    </citation>
    <scope>NUCLEOTIDE SEQUENCE [LARGE SCALE GENOMIC DNA]</scope>
    <source>
        <strain evidence="2">JCM 17919</strain>
    </source>
</reference>
<comment type="caution">
    <text evidence="1">The sequence shown here is derived from an EMBL/GenBank/DDBJ whole genome shotgun (WGS) entry which is preliminary data.</text>
</comment>
<dbReference type="SUPFAM" id="SSF55144">
    <property type="entry name" value="LigT-like"/>
    <property type="match status" value="1"/>
</dbReference>
<gene>
    <name evidence="1" type="ORF">GCM10023184_43750</name>
</gene>
<dbReference type="Pfam" id="PF13563">
    <property type="entry name" value="2_5_RNA_ligase2"/>
    <property type="match status" value="1"/>
</dbReference>
<dbReference type="InterPro" id="IPR050580">
    <property type="entry name" value="2H_phosphoesterase_YjcG-like"/>
</dbReference>
<proteinExistence type="predicted"/>
<protein>
    <submittedName>
        <fullName evidence="1">2'-5' RNA ligase family protein</fullName>
    </submittedName>
</protein>
<dbReference type="Gene3D" id="3.90.1140.10">
    <property type="entry name" value="Cyclic phosphodiesterase"/>
    <property type="match status" value="1"/>
</dbReference>
<sequence length="182" mass="20875">MDMYFTALVLPAGLNERILPLKRRMQERYGCKVGLKSPAHITLLPPFWMHPSLEPELRADLDAFADTQSPFPVHTNHFSAFRPRTIFIDVVVDAALAALKVANDAWFGGRPQYGLKTDRRPFHPHITIATRDLRKSAFFECWPEFEAESFSATWIADDIGLLHHNGRHWDVVHRAAFVNRQS</sequence>
<dbReference type="Proteomes" id="UP001501725">
    <property type="component" value="Unassembled WGS sequence"/>
</dbReference>
<evidence type="ECO:0000313" key="2">
    <source>
        <dbReference type="Proteomes" id="UP001501725"/>
    </source>
</evidence>
<accession>A0ABP8HS22</accession>
<evidence type="ECO:0000313" key="1">
    <source>
        <dbReference type="EMBL" id="GAA4343478.1"/>
    </source>
</evidence>
<keyword evidence="1" id="KW-0436">Ligase</keyword>
<keyword evidence="2" id="KW-1185">Reference proteome</keyword>
<name>A0ABP8HS22_9BACT</name>
<dbReference type="RefSeq" id="WP_345258118.1">
    <property type="nucleotide sequence ID" value="NZ_BAABGY010000018.1"/>
</dbReference>
<dbReference type="PANTHER" id="PTHR40037:SF1">
    <property type="entry name" value="PHOSPHOESTERASE SAOUHSC_00951-RELATED"/>
    <property type="match status" value="1"/>
</dbReference>